<dbReference type="PANTHER" id="PTHR45641">
    <property type="entry name" value="TETRATRICOPEPTIDE REPEAT PROTEIN (AFU_ORTHOLOGUE AFUA_6G03870)"/>
    <property type="match status" value="1"/>
</dbReference>
<dbReference type="Pfam" id="PF13424">
    <property type="entry name" value="TPR_12"/>
    <property type="match status" value="1"/>
</dbReference>
<dbReference type="Gene3D" id="1.25.40.10">
    <property type="entry name" value="Tetratricopeptide repeat domain"/>
    <property type="match status" value="2"/>
</dbReference>
<proteinExistence type="predicted"/>
<organism evidence="5 6">
    <name type="scientific">Perkinsus olseni</name>
    <name type="common">Perkinsus atlanticus</name>
    <dbReference type="NCBI Taxonomy" id="32597"/>
    <lineage>
        <taxon>Eukaryota</taxon>
        <taxon>Sar</taxon>
        <taxon>Alveolata</taxon>
        <taxon>Perkinsozoa</taxon>
        <taxon>Perkinsea</taxon>
        <taxon>Perkinsida</taxon>
        <taxon>Perkinsidae</taxon>
        <taxon>Perkinsus</taxon>
    </lineage>
</organism>
<evidence type="ECO:0000256" key="4">
    <source>
        <dbReference type="SAM" id="MobiDB-lite"/>
    </source>
</evidence>
<dbReference type="EMBL" id="JABANN010000588">
    <property type="protein sequence ID" value="KAF4656339.1"/>
    <property type="molecule type" value="Genomic_DNA"/>
</dbReference>
<dbReference type="PANTHER" id="PTHR45641:SF19">
    <property type="entry name" value="NEPHROCYSTIN-3"/>
    <property type="match status" value="1"/>
</dbReference>
<feature type="repeat" description="TPR" evidence="3">
    <location>
        <begin position="102"/>
        <end position="135"/>
    </location>
</feature>
<feature type="region of interest" description="Disordered" evidence="4">
    <location>
        <begin position="596"/>
        <end position="617"/>
    </location>
</feature>
<keyword evidence="2 3" id="KW-0802">TPR repeat</keyword>
<accession>A0A7J6LAY8</accession>
<dbReference type="InterPro" id="IPR019734">
    <property type="entry name" value="TPR_rpt"/>
</dbReference>
<evidence type="ECO:0000256" key="3">
    <source>
        <dbReference type="PROSITE-ProRule" id="PRU00339"/>
    </source>
</evidence>
<comment type="caution">
    <text evidence="5">The sequence shown here is derived from an EMBL/GenBank/DDBJ whole genome shotgun (WGS) entry which is preliminary data.</text>
</comment>
<dbReference type="SUPFAM" id="SSF48452">
    <property type="entry name" value="TPR-like"/>
    <property type="match status" value="1"/>
</dbReference>
<dbReference type="PROSITE" id="PS50005">
    <property type="entry name" value="TPR"/>
    <property type="match status" value="2"/>
</dbReference>
<keyword evidence="1" id="KW-0677">Repeat</keyword>
<dbReference type="AlphaFoldDB" id="A0A7J6LAY8"/>
<reference evidence="5 6" key="1">
    <citation type="submission" date="2020-04" db="EMBL/GenBank/DDBJ databases">
        <title>Perkinsus olseni comparative genomics.</title>
        <authorList>
            <person name="Bogema D.R."/>
        </authorList>
    </citation>
    <scope>NUCLEOTIDE SEQUENCE [LARGE SCALE GENOMIC DNA]</scope>
    <source>
        <strain evidence="5">ATCC PRA-31</strain>
    </source>
</reference>
<gene>
    <name evidence="5" type="ORF">FOL46_007860</name>
</gene>
<evidence type="ECO:0000313" key="5">
    <source>
        <dbReference type="EMBL" id="KAF4656339.1"/>
    </source>
</evidence>
<dbReference type="SMART" id="SM00028">
    <property type="entry name" value="TPR"/>
    <property type="match status" value="3"/>
</dbReference>
<dbReference type="Proteomes" id="UP000572268">
    <property type="component" value="Unassembled WGS sequence"/>
</dbReference>
<protein>
    <submittedName>
        <fullName evidence="5">Uncharacterized protein</fullName>
    </submittedName>
</protein>
<evidence type="ECO:0000256" key="2">
    <source>
        <dbReference type="ARBA" id="ARBA00022803"/>
    </source>
</evidence>
<dbReference type="InterPro" id="IPR011990">
    <property type="entry name" value="TPR-like_helical_dom_sf"/>
</dbReference>
<feature type="region of interest" description="Disordered" evidence="4">
    <location>
        <begin position="299"/>
        <end position="324"/>
    </location>
</feature>
<evidence type="ECO:0000313" key="6">
    <source>
        <dbReference type="Proteomes" id="UP000572268"/>
    </source>
</evidence>
<evidence type="ECO:0000256" key="1">
    <source>
        <dbReference type="ARBA" id="ARBA00022737"/>
    </source>
</evidence>
<feature type="repeat" description="TPR" evidence="3">
    <location>
        <begin position="244"/>
        <end position="277"/>
    </location>
</feature>
<name>A0A7J6LAY8_PEROL</name>
<sequence length="686" mass="75309">MSLRARRVLVRPLASTRGFGSISGRMPGQPSRQHHLDSSATIMPGQERTPATRATLKTVGNSYIGLGKFDGIGDDPVRLAQAIAYIEGAIEAAGEDLTEGVAKLYRDLGMHFHRANKLDRAVEAYRQACAVLDRMIKETPAGNVERLRALRYQLASAYSCLSVAVRERDGDDGIPEALSICNQALELRKACVGAKHLSVAECLNNAAGMLHVQGSYERAVELYSEALQILLAHTGGKEENRFVAMTYFNIGLAYEKLGKLEGAADAMEKGVNLSAHLWGPSNENVKEMLKQLTRVVAEIRKRKPKEPENRPMQGPQDDPEKNKSRLCLDTAEDMWREAMLSIEYPLNHPAYAERMVWQLITRKNIRRARSLVTELPYNAKRERWHGLCCLGEGDLDGAADAFIDAVLLSLEERNPGVRAECLTHLGRLPDSLLRQVETELSQTRVLEGSDKTEKSQARLVGDVPDVVAVKNQTNFDHSEELLRFMLTRPGVKACESLERAARATALLSGSHYRRHSTAAALATLERAVKDKSVAAVHSGLIRLRNVLRRGTSCKNITLEEGKDVGEAVQSILEGGRVDELHIGRIMRALGCKSEEVGMNEPEDGHGGAGGGRESACERPGHLDMTNTFIAEAGSAIWGFPEPVRVAGLDGRISSSSAYSCGPEFEGTGLDFEAESMYHILKDLRFP</sequence>